<evidence type="ECO:0000259" key="6">
    <source>
        <dbReference type="Pfam" id="PF00881"/>
    </source>
</evidence>
<dbReference type="PANTHER" id="PTHR43543:SF1">
    <property type="entry name" value="MALONIC SEMIALDEHYDE REDUCTASE RUTE-RELATED"/>
    <property type="match status" value="1"/>
</dbReference>
<evidence type="ECO:0000313" key="8">
    <source>
        <dbReference type="Proteomes" id="UP000309819"/>
    </source>
</evidence>
<proteinExistence type="inferred from homology"/>
<gene>
    <name evidence="7" type="ORF">FEM01_05925</name>
</gene>
<feature type="domain" description="Nitroreductase" evidence="6">
    <location>
        <begin position="18"/>
        <end position="174"/>
    </location>
</feature>
<keyword evidence="8" id="KW-1185">Reference proteome</keyword>
<organism evidence="7 8">
    <name type="scientific">Pseudomonas mosselii</name>
    <dbReference type="NCBI Taxonomy" id="78327"/>
    <lineage>
        <taxon>Bacteria</taxon>
        <taxon>Pseudomonadati</taxon>
        <taxon>Pseudomonadota</taxon>
        <taxon>Gammaproteobacteria</taxon>
        <taxon>Pseudomonadales</taxon>
        <taxon>Pseudomonadaceae</taxon>
        <taxon>Pseudomonas</taxon>
    </lineage>
</organism>
<evidence type="ECO:0000313" key="7">
    <source>
        <dbReference type="EMBL" id="TLP63026.1"/>
    </source>
</evidence>
<keyword evidence="5" id="KW-0520">NAD</keyword>
<accession>A0A5R8ZDU7</accession>
<dbReference type="Proteomes" id="UP000309819">
    <property type="component" value="Unassembled WGS sequence"/>
</dbReference>
<evidence type="ECO:0000256" key="4">
    <source>
        <dbReference type="ARBA" id="ARBA00023002"/>
    </source>
</evidence>
<name>A0A5R8ZDU7_9PSED</name>
<dbReference type="EC" id="1.-.-.-" evidence="5"/>
<dbReference type="Gene3D" id="3.40.109.10">
    <property type="entry name" value="NADH Oxidase"/>
    <property type="match status" value="1"/>
</dbReference>
<comment type="similarity">
    <text evidence="5">Belongs to the nitroreductase family. HadB/RutE subfamily.</text>
</comment>
<dbReference type="OrthoDB" id="9784375at2"/>
<reference evidence="7 8" key="1">
    <citation type="submission" date="2019-05" db="EMBL/GenBank/DDBJ databases">
        <title>Pseudomonas sp. SC006 isolated from lettuce that can produce HBGAs.</title>
        <authorList>
            <person name="Wang D."/>
            <person name="Liao N."/>
            <person name="Liu D."/>
            <person name="Zhang Z."/>
            <person name="Zou S."/>
        </authorList>
    </citation>
    <scope>NUCLEOTIDE SEQUENCE [LARGE SCALE GENOMIC DNA]</scope>
    <source>
        <strain evidence="7 8">SC006</strain>
    </source>
</reference>
<evidence type="ECO:0000256" key="2">
    <source>
        <dbReference type="ARBA" id="ARBA00022643"/>
    </source>
</evidence>
<protein>
    <recommendedName>
        <fullName evidence="5">Putative NADH dehydrogenase/NAD(P)H nitroreductase FEM01_05925</fullName>
        <ecNumber evidence="5">1.-.-.-</ecNumber>
    </recommendedName>
</protein>
<dbReference type="InterPro" id="IPR000415">
    <property type="entry name" value="Nitroreductase-like"/>
</dbReference>
<sequence length="196" mass="21747">MKHLLNSAMLDQLFLTARSHNRWQDRPVPTELLHQLYQVLRQGPTSNNCCPARFVFLSSLEAKHKLLPALKGHNGEKMLQAPVTVIVAWDSRFFEHLPELFPIYDAAAVFRDDPQATFVAGLRNSSLQGAYLMLAARALGLDCGPMSGFDAGQVDATFFPDGRWRSNFLCSLGYGDTASLHPGGPRLSFEQACQVL</sequence>
<dbReference type="PANTHER" id="PTHR43543">
    <property type="entry name" value="MALONIC SEMIALDEHYDE REDUCTASE RUTE-RELATED"/>
    <property type="match status" value="1"/>
</dbReference>
<keyword evidence="3 5" id="KW-0521">NADP</keyword>
<dbReference type="InterPro" id="IPR050461">
    <property type="entry name" value="Nitroreductase_HadB/RutE"/>
</dbReference>
<keyword evidence="4 5" id="KW-0560">Oxidoreductase</keyword>
<dbReference type="AlphaFoldDB" id="A0A5R8ZDU7"/>
<dbReference type="HAMAP" id="MF_01204">
    <property type="entry name" value="Oxidoreductase_RutE_HadB"/>
    <property type="match status" value="1"/>
</dbReference>
<keyword evidence="2 5" id="KW-0288">FMN</keyword>
<comment type="cofactor">
    <cofactor evidence="5">
        <name>FMN</name>
        <dbReference type="ChEBI" id="CHEBI:58210"/>
    </cofactor>
</comment>
<dbReference type="InterPro" id="IPR023936">
    <property type="entry name" value="RutE-like"/>
</dbReference>
<dbReference type="GO" id="GO:0016491">
    <property type="term" value="F:oxidoreductase activity"/>
    <property type="evidence" value="ECO:0007669"/>
    <property type="project" value="UniProtKB-UniRule"/>
</dbReference>
<evidence type="ECO:0000256" key="3">
    <source>
        <dbReference type="ARBA" id="ARBA00022857"/>
    </source>
</evidence>
<dbReference type="Pfam" id="PF00881">
    <property type="entry name" value="Nitroreductase"/>
    <property type="match status" value="1"/>
</dbReference>
<comment type="caution">
    <text evidence="7">The sequence shown here is derived from an EMBL/GenBank/DDBJ whole genome shotgun (WGS) entry which is preliminary data.</text>
</comment>
<dbReference type="EMBL" id="VAUO01000002">
    <property type="protein sequence ID" value="TLP63026.1"/>
    <property type="molecule type" value="Genomic_DNA"/>
</dbReference>
<dbReference type="CDD" id="cd02148">
    <property type="entry name" value="RutE-like"/>
    <property type="match status" value="1"/>
</dbReference>
<evidence type="ECO:0000256" key="1">
    <source>
        <dbReference type="ARBA" id="ARBA00022630"/>
    </source>
</evidence>
<dbReference type="InterPro" id="IPR029479">
    <property type="entry name" value="Nitroreductase"/>
</dbReference>
<dbReference type="NCBIfam" id="NF003768">
    <property type="entry name" value="PRK05365.1"/>
    <property type="match status" value="1"/>
</dbReference>
<dbReference type="SUPFAM" id="SSF55469">
    <property type="entry name" value="FMN-dependent nitroreductase-like"/>
    <property type="match status" value="1"/>
</dbReference>
<keyword evidence="1 5" id="KW-0285">Flavoprotein</keyword>
<dbReference type="RefSeq" id="WP_138218367.1">
    <property type="nucleotide sequence ID" value="NZ_VAUO01000002.1"/>
</dbReference>
<evidence type="ECO:0000256" key="5">
    <source>
        <dbReference type="HAMAP-Rule" id="MF_01204"/>
    </source>
</evidence>